<gene>
    <name evidence="2" type="ORF">N7492_007217</name>
</gene>
<dbReference type="OrthoDB" id="4430287at2759"/>
<keyword evidence="3" id="KW-1185">Reference proteome</keyword>
<sequence>MANMGWMLRRLSLFALLIWVLGVDAEMIDNSCRNMKQYKENGELETIGNVYPMVDKALHEAFQMTGYANEIMLDIEKHKATDEVASNVIGVFFGLQGMQSRPTHSGPWDYLYIVRKPKEEHKKDIVGFVYRDPIADKWWDNNEHACHGAGFRAQVEWQEYVMVCKNAFENPDKIEIGSKRDINYASPRYVNSAGNTLDFWATFLSYTLLHEFLHVLFEWEDWDLNHAAHHPVTDSLITKAYGYFASAELVVQRPHKVPTNVDNTGMFILAIWMRRNDWTTGFAREPNPCGPNDD</sequence>
<evidence type="ECO:0000313" key="3">
    <source>
        <dbReference type="Proteomes" id="UP001146351"/>
    </source>
</evidence>
<evidence type="ECO:0008006" key="4">
    <source>
        <dbReference type="Google" id="ProtNLM"/>
    </source>
</evidence>
<comment type="caution">
    <text evidence="2">The sequence shown here is derived from an EMBL/GenBank/DDBJ whole genome shotgun (WGS) entry which is preliminary data.</text>
</comment>
<dbReference type="EMBL" id="JAPQKO010000005">
    <property type="protein sequence ID" value="KAJ5161825.1"/>
    <property type="molecule type" value="Genomic_DNA"/>
</dbReference>
<feature type="chain" id="PRO_5040792785" description="Lysine-specific metallo-endopeptidase domain-containing protein" evidence="1">
    <location>
        <begin position="26"/>
        <end position="294"/>
    </location>
</feature>
<protein>
    <recommendedName>
        <fullName evidence="4">Lysine-specific metallo-endopeptidase domain-containing protein</fullName>
    </recommendedName>
</protein>
<accession>A0A9W9LL33</accession>
<feature type="signal peptide" evidence="1">
    <location>
        <begin position="1"/>
        <end position="25"/>
    </location>
</feature>
<name>A0A9W9LL33_9EURO</name>
<proteinExistence type="predicted"/>
<organism evidence="2 3">
    <name type="scientific">Penicillium capsulatum</name>
    <dbReference type="NCBI Taxonomy" id="69766"/>
    <lineage>
        <taxon>Eukaryota</taxon>
        <taxon>Fungi</taxon>
        <taxon>Dikarya</taxon>
        <taxon>Ascomycota</taxon>
        <taxon>Pezizomycotina</taxon>
        <taxon>Eurotiomycetes</taxon>
        <taxon>Eurotiomycetidae</taxon>
        <taxon>Eurotiales</taxon>
        <taxon>Aspergillaceae</taxon>
        <taxon>Penicillium</taxon>
    </lineage>
</organism>
<evidence type="ECO:0000313" key="2">
    <source>
        <dbReference type="EMBL" id="KAJ5161825.1"/>
    </source>
</evidence>
<evidence type="ECO:0000256" key="1">
    <source>
        <dbReference type="SAM" id="SignalP"/>
    </source>
</evidence>
<keyword evidence="1" id="KW-0732">Signal</keyword>
<reference evidence="2" key="2">
    <citation type="journal article" date="2023" name="IMA Fungus">
        <title>Comparative genomic study of the Penicillium genus elucidates a diverse pangenome and 15 lateral gene transfer events.</title>
        <authorList>
            <person name="Petersen C."/>
            <person name="Sorensen T."/>
            <person name="Nielsen M.R."/>
            <person name="Sondergaard T.E."/>
            <person name="Sorensen J.L."/>
            <person name="Fitzpatrick D.A."/>
            <person name="Frisvad J.C."/>
            <person name="Nielsen K.L."/>
        </authorList>
    </citation>
    <scope>NUCLEOTIDE SEQUENCE</scope>
    <source>
        <strain evidence="2">IBT 21917</strain>
    </source>
</reference>
<dbReference type="Proteomes" id="UP001146351">
    <property type="component" value="Unassembled WGS sequence"/>
</dbReference>
<dbReference type="AlphaFoldDB" id="A0A9W9LL33"/>
<reference evidence="2" key="1">
    <citation type="submission" date="2022-11" db="EMBL/GenBank/DDBJ databases">
        <authorList>
            <person name="Petersen C."/>
        </authorList>
    </citation>
    <scope>NUCLEOTIDE SEQUENCE</scope>
    <source>
        <strain evidence="2">IBT 21917</strain>
    </source>
</reference>